<comment type="caution">
    <text evidence="9">The sequence shown here is derived from an EMBL/GenBank/DDBJ whole genome shotgun (WGS) entry which is preliminary data.</text>
</comment>
<feature type="domain" description="ABC transporter" evidence="8">
    <location>
        <begin position="5"/>
        <end position="255"/>
    </location>
</feature>
<keyword evidence="5" id="KW-0547">Nucleotide-binding</keyword>
<dbReference type="Pfam" id="PF08352">
    <property type="entry name" value="oligo_HPY"/>
    <property type="match status" value="2"/>
</dbReference>
<dbReference type="NCBIfam" id="NF008453">
    <property type="entry name" value="PRK11308.1"/>
    <property type="match status" value="2"/>
</dbReference>
<evidence type="ECO:0000256" key="1">
    <source>
        <dbReference type="ARBA" id="ARBA00004417"/>
    </source>
</evidence>
<keyword evidence="10" id="KW-1185">Reference proteome</keyword>
<dbReference type="InterPro" id="IPR003439">
    <property type="entry name" value="ABC_transporter-like_ATP-bd"/>
</dbReference>
<evidence type="ECO:0000256" key="5">
    <source>
        <dbReference type="ARBA" id="ARBA00022741"/>
    </source>
</evidence>
<evidence type="ECO:0000256" key="3">
    <source>
        <dbReference type="ARBA" id="ARBA00022448"/>
    </source>
</evidence>
<dbReference type="SUPFAM" id="SSF52540">
    <property type="entry name" value="P-loop containing nucleoside triphosphate hydrolases"/>
    <property type="match status" value="2"/>
</dbReference>
<dbReference type="GO" id="GO:0005524">
    <property type="term" value="F:ATP binding"/>
    <property type="evidence" value="ECO:0007669"/>
    <property type="project" value="UniProtKB-KW"/>
</dbReference>
<proteinExistence type="inferred from homology"/>
<accession>A0ABS9DRA5</accession>
<dbReference type="InterPro" id="IPR017871">
    <property type="entry name" value="ABC_transporter-like_CS"/>
</dbReference>
<evidence type="ECO:0000313" key="10">
    <source>
        <dbReference type="Proteomes" id="UP001521209"/>
    </source>
</evidence>
<keyword evidence="4" id="KW-1003">Cell membrane</keyword>
<dbReference type="InterPro" id="IPR050388">
    <property type="entry name" value="ABC_Ni/Peptide_Import"/>
</dbReference>
<evidence type="ECO:0000256" key="4">
    <source>
        <dbReference type="ARBA" id="ARBA00022475"/>
    </source>
</evidence>
<dbReference type="NCBIfam" id="TIGR01727">
    <property type="entry name" value="oligo_HPY"/>
    <property type="match status" value="1"/>
</dbReference>
<dbReference type="InterPro" id="IPR027417">
    <property type="entry name" value="P-loop_NTPase"/>
</dbReference>
<keyword evidence="3" id="KW-0813">Transport</keyword>
<dbReference type="CDD" id="cd03257">
    <property type="entry name" value="ABC_NikE_OppD_transporters"/>
    <property type="match status" value="2"/>
</dbReference>
<evidence type="ECO:0000256" key="2">
    <source>
        <dbReference type="ARBA" id="ARBA00005417"/>
    </source>
</evidence>
<dbReference type="EMBL" id="JAKGBZ010000001">
    <property type="protein sequence ID" value="MCF3945202.1"/>
    <property type="molecule type" value="Genomic_DNA"/>
</dbReference>
<comment type="similarity">
    <text evidence="2">Belongs to the ABC transporter superfamily.</text>
</comment>
<name>A0ABS9DRA5_9PROT</name>
<dbReference type="Proteomes" id="UP001521209">
    <property type="component" value="Unassembled WGS sequence"/>
</dbReference>
<dbReference type="PANTHER" id="PTHR43297:SF2">
    <property type="entry name" value="DIPEPTIDE TRANSPORT ATP-BINDING PROTEIN DPPD"/>
    <property type="match status" value="1"/>
</dbReference>
<organism evidence="9 10">
    <name type="scientific">Acidiphilium iwatense</name>
    <dbReference type="NCBI Taxonomy" id="768198"/>
    <lineage>
        <taxon>Bacteria</taxon>
        <taxon>Pseudomonadati</taxon>
        <taxon>Pseudomonadota</taxon>
        <taxon>Alphaproteobacteria</taxon>
        <taxon>Acetobacterales</taxon>
        <taxon>Acidocellaceae</taxon>
        <taxon>Acidiphilium</taxon>
    </lineage>
</organism>
<keyword evidence="7" id="KW-0472">Membrane</keyword>
<dbReference type="PROSITE" id="PS50893">
    <property type="entry name" value="ABC_TRANSPORTER_2"/>
    <property type="match status" value="2"/>
</dbReference>
<evidence type="ECO:0000256" key="6">
    <source>
        <dbReference type="ARBA" id="ARBA00022840"/>
    </source>
</evidence>
<feature type="domain" description="ABC transporter" evidence="8">
    <location>
        <begin position="351"/>
        <end position="597"/>
    </location>
</feature>
<dbReference type="SMART" id="SM00382">
    <property type="entry name" value="AAA"/>
    <property type="match status" value="2"/>
</dbReference>
<comment type="subcellular location">
    <subcellularLocation>
        <location evidence="1">Cell inner membrane</location>
        <topology evidence="1">Peripheral membrane protein</topology>
    </subcellularLocation>
</comment>
<dbReference type="PANTHER" id="PTHR43297">
    <property type="entry name" value="OLIGOPEPTIDE TRANSPORT ATP-BINDING PROTEIN APPD"/>
    <property type="match status" value="1"/>
</dbReference>
<reference evidence="9 10" key="1">
    <citation type="submission" date="2022-01" db="EMBL/GenBank/DDBJ databases">
        <authorList>
            <person name="Won M."/>
            <person name="Kim S.-J."/>
            <person name="Kwon S.-W."/>
        </authorList>
    </citation>
    <scope>NUCLEOTIDE SEQUENCE [LARGE SCALE GENOMIC DNA]</scope>
    <source>
        <strain evidence="9 10">KCTC 23505</strain>
    </source>
</reference>
<protein>
    <submittedName>
        <fullName evidence="9">ABC transporter ATP-binding protein</fullName>
    </submittedName>
</protein>
<evidence type="ECO:0000256" key="7">
    <source>
        <dbReference type="ARBA" id="ARBA00023136"/>
    </source>
</evidence>
<dbReference type="Gene3D" id="3.40.50.300">
    <property type="entry name" value="P-loop containing nucleotide triphosphate hydrolases"/>
    <property type="match status" value="2"/>
</dbReference>
<sequence>MSAVLTLDNLSVALKRGRGKPVPILDDVNLTVAAGEMTALVGESGSGKTVASLGIIRLLPRGAKIAGRVQLGDTDLTRLNDAEMRRVRGRDIGMVFQNPLSALNPTTRVGNQIAEVYRLHTGESDRAARARALDLLGEVGIPNPADRLDDYPHQFSGGMRQRVMIAMALACSPKLLIADEPTTGLDLLVARQILALLTRLRREHRMGVLFITHDLSIVEEHADQVHVLYAGRSVEWGRARDFFDQPRHPYSQALLGAIPRLGQTRLTSIQGNLPDPETRPPGCRFAPRCAFREAACETAYPAPDTTGGTVFACRRGREITQADTLDAVTESPPPRARTVDGTALKVDRLAVDYERTATSFLRGIVGRKDRLRALEDISFTLKHGECLGIVGQSGSGKSTLGRAVLQMIPYHGGVVFEGESFGAMKHRRRRLARRRIQVVFQDPRESLNPRMRIGDIVAEPLKLSGISGQRKRWTQAAALLDRVGLSERMLPMFPGSLSGGQAQRIAIARALATNPGIIVLDEPTSSLDVSTQALLLNLLKDLACQDGLSYMLISHDIAAVSYMADKVAVLNGGRLVEFGPAGDVLAHPRNDYTKELIAASPHFRPRAAQGGRGGADEMPVYATRTAQHETAQTKEYNP</sequence>
<evidence type="ECO:0000259" key="8">
    <source>
        <dbReference type="PROSITE" id="PS50893"/>
    </source>
</evidence>
<dbReference type="NCBIfam" id="NF007739">
    <property type="entry name" value="PRK10419.1"/>
    <property type="match status" value="2"/>
</dbReference>
<evidence type="ECO:0000313" key="9">
    <source>
        <dbReference type="EMBL" id="MCF3945202.1"/>
    </source>
</evidence>
<gene>
    <name evidence="9" type="ORF">L2A60_00690</name>
</gene>
<dbReference type="InterPro" id="IPR013563">
    <property type="entry name" value="Oligopep_ABC_C"/>
</dbReference>
<dbReference type="Pfam" id="PF00005">
    <property type="entry name" value="ABC_tran"/>
    <property type="match status" value="2"/>
</dbReference>
<keyword evidence="6 9" id="KW-0067">ATP-binding</keyword>
<dbReference type="InterPro" id="IPR003593">
    <property type="entry name" value="AAA+_ATPase"/>
</dbReference>
<dbReference type="PROSITE" id="PS00211">
    <property type="entry name" value="ABC_TRANSPORTER_1"/>
    <property type="match status" value="2"/>
</dbReference>
<dbReference type="RefSeq" id="WP_235702439.1">
    <property type="nucleotide sequence ID" value="NZ_JAKGBZ010000001.1"/>
</dbReference>